<feature type="transmembrane region" description="Helical" evidence="2">
    <location>
        <begin position="87"/>
        <end position="108"/>
    </location>
</feature>
<sequence>VRMADGTVRTRTSSFPRIFVSLHRRSNRAQPQTDVEEGETFSDDRPAGGRSRRRQSFRHLANKVREYATKGVAFASKPNVPKAWVPLVHMLVFLVLVLLLPWGIVYAATMNKFTRNGPIAVVCGLREAIIDVITPNNTGDYDYFPYIHNPYYPSPPPSAPPPKPPSEPPPPPPP</sequence>
<feature type="non-terminal residue" evidence="3">
    <location>
        <position position="174"/>
    </location>
</feature>
<dbReference type="Proteomes" id="UP000747399">
    <property type="component" value="Unassembled WGS sequence"/>
</dbReference>
<evidence type="ECO:0000256" key="1">
    <source>
        <dbReference type="SAM" id="MobiDB-lite"/>
    </source>
</evidence>
<accession>A0A8J4BK77</accession>
<dbReference type="AlphaFoldDB" id="A0A8J4BK77"/>
<keyword evidence="2" id="KW-1133">Transmembrane helix</keyword>
<keyword evidence="4" id="KW-1185">Reference proteome</keyword>
<reference evidence="3" key="1">
    <citation type="journal article" date="2021" name="Proc. Natl. Acad. Sci. U.S.A.">
        <title>Three genomes in the algal genus Volvox reveal the fate of a haploid sex-determining region after a transition to homothallism.</title>
        <authorList>
            <person name="Yamamoto K."/>
            <person name="Hamaji T."/>
            <person name="Kawai-Toyooka H."/>
            <person name="Matsuzaki R."/>
            <person name="Takahashi F."/>
            <person name="Nishimura Y."/>
            <person name="Kawachi M."/>
            <person name="Noguchi H."/>
            <person name="Minakuchi Y."/>
            <person name="Umen J.G."/>
            <person name="Toyoda A."/>
            <person name="Nozaki H."/>
        </authorList>
    </citation>
    <scope>NUCLEOTIDE SEQUENCE</scope>
    <source>
        <strain evidence="3">NIES-3780</strain>
    </source>
</reference>
<dbReference type="EMBL" id="BNCO01000053">
    <property type="protein sequence ID" value="GIL62842.1"/>
    <property type="molecule type" value="Genomic_DNA"/>
</dbReference>
<organism evidence="3 4">
    <name type="scientific">Volvox africanus</name>
    <dbReference type="NCBI Taxonomy" id="51714"/>
    <lineage>
        <taxon>Eukaryota</taxon>
        <taxon>Viridiplantae</taxon>
        <taxon>Chlorophyta</taxon>
        <taxon>core chlorophytes</taxon>
        <taxon>Chlorophyceae</taxon>
        <taxon>CS clade</taxon>
        <taxon>Chlamydomonadales</taxon>
        <taxon>Volvocaceae</taxon>
        <taxon>Volvox</taxon>
    </lineage>
</organism>
<protein>
    <submittedName>
        <fullName evidence="3">Uncharacterized protein</fullName>
    </submittedName>
</protein>
<feature type="non-terminal residue" evidence="3">
    <location>
        <position position="1"/>
    </location>
</feature>
<evidence type="ECO:0000313" key="3">
    <source>
        <dbReference type="EMBL" id="GIL62842.1"/>
    </source>
</evidence>
<proteinExistence type="predicted"/>
<feature type="region of interest" description="Disordered" evidence="1">
    <location>
        <begin position="155"/>
        <end position="174"/>
    </location>
</feature>
<evidence type="ECO:0000256" key="2">
    <source>
        <dbReference type="SAM" id="Phobius"/>
    </source>
</evidence>
<keyword evidence="2" id="KW-0812">Transmembrane</keyword>
<keyword evidence="2" id="KW-0472">Membrane</keyword>
<name>A0A8J4BK77_9CHLO</name>
<evidence type="ECO:0000313" key="4">
    <source>
        <dbReference type="Proteomes" id="UP000747399"/>
    </source>
</evidence>
<comment type="caution">
    <text evidence="3">The sequence shown here is derived from an EMBL/GenBank/DDBJ whole genome shotgun (WGS) entry which is preliminary data.</text>
</comment>
<feature type="region of interest" description="Disordered" evidence="1">
    <location>
        <begin position="25"/>
        <end position="53"/>
    </location>
</feature>
<gene>
    <name evidence="3" type="ORF">Vafri_16898</name>
</gene>